<gene>
    <name evidence="1" type="ORF">TPSD3_00680</name>
</gene>
<sequence length="532" mass="61589">MPTDKQNNSRIKISNLKEKINLLLDNNVNRISSQKTLQLELDVAGGFVSRLKESISEETFLKLQTIYKASPAAIPEQLWYQPYEVFNQDLINRGIIKGALSTEVALFPEKGSISLKLLGNLTDRIDSAEKLLQIMSGYWELFTYSTSFIDKQTISYDLLECNGINESGNIKCLIINNHSKFEGFCIRVGTKLYFTFEDVLYGNEMVYIISNIPERLDRLEFTGVTSFLSYKMAEPSAMKILFRKLNSIQDLERKYAIPLTENLAQMAFNVEQVINANKSRFSEILDSIDNYIPLHAIPYGLTTTNHHTKLQRDKLVFEELAHLINGLSHIGAIERDCLEDYFSLLKNAILNQSYHFIKPAQYYKRISYLAENTQKNIIATYLHDTHHYQNGEISSFSQYYFSIQKKLIIEKNISVKRLFITRKEQPDERLLMRMYQEQQAGIEVLYLREQDWVEPSLLEKTGVLDLAIFDEKIAIILTGRECFSQAQSTTMVSNLSKIQQYIELFNANWDIARPLTTEQINSIHPTRMQYKQ</sequence>
<evidence type="ECO:0000313" key="2">
    <source>
        <dbReference type="Proteomes" id="UP000194798"/>
    </source>
</evidence>
<dbReference type="AlphaFoldDB" id="A0A251XCA8"/>
<comment type="caution">
    <text evidence="1">The sequence shown here is derived from an EMBL/GenBank/DDBJ whole genome shotgun (WGS) entry which is preliminary data.</text>
</comment>
<dbReference type="Proteomes" id="UP000194798">
    <property type="component" value="Unassembled WGS sequence"/>
</dbReference>
<organism evidence="1 2">
    <name type="scientific">Thioflexithrix psekupsensis</name>
    <dbReference type="NCBI Taxonomy" id="1570016"/>
    <lineage>
        <taxon>Bacteria</taxon>
        <taxon>Pseudomonadati</taxon>
        <taxon>Pseudomonadota</taxon>
        <taxon>Gammaproteobacteria</taxon>
        <taxon>Thiotrichales</taxon>
        <taxon>Thioflexithrix</taxon>
    </lineage>
</organism>
<dbReference type="RefSeq" id="WP_086486673.1">
    <property type="nucleotide sequence ID" value="NZ_MSLT01000001.1"/>
</dbReference>
<dbReference type="EMBL" id="MSLT01000001">
    <property type="protein sequence ID" value="OUD16269.1"/>
    <property type="molecule type" value="Genomic_DNA"/>
</dbReference>
<reference evidence="1 2" key="1">
    <citation type="submission" date="2016-12" db="EMBL/GenBank/DDBJ databases">
        <title>Thioflexothrix psekupsii D3 genome sequencing and assembly.</title>
        <authorList>
            <person name="Fomenkov A."/>
            <person name="Vincze T."/>
            <person name="Grabovich M."/>
            <person name="Anton B.P."/>
            <person name="Dubinina G."/>
            <person name="Orlova M."/>
            <person name="Belousova E."/>
            <person name="Roberts R.J."/>
        </authorList>
    </citation>
    <scope>NUCLEOTIDE SEQUENCE [LARGE SCALE GENOMIC DNA]</scope>
    <source>
        <strain evidence="1">D3</strain>
    </source>
</reference>
<name>A0A251XCA8_9GAMM</name>
<evidence type="ECO:0000313" key="1">
    <source>
        <dbReference type="EMBL" id="OUD16269.1"/>
    </source>
</evidence>
<accession>A0A251XCA8</accession>
<proteinExistence type="predicted"/>
<keyword evidence="2" id="KW-1185">Reference proteome</keyword>
<protein>
    <submittedName>
        <fullName evidence="1">Uncharacterized protein</fullName>
    </submittedName>
</protein>